<keyword evidence="3" id="KW-1185">Reference proteome</keyword>
<dbReference type="InterPro" id="IPR044976">
    <property type="entry name" value="FIPS5/FIPS3-like"/>
</dbReference>
<feature type="compositionally biased region" description="Polar residues" evidence="1">
    <location>
        <begin position="17"/>
        <end position="31"/>
    </location>
</feature>
<dbReference type="EMBL" id="KK914794">
    <property type="protein sequence ID" value="KDP27918.1"/>
    <property type="molecule type" value="Genomic_DNA"/>
</dbReference>
<dbReference type="PANTHER" id="PTHR36884">
    <property type="entry name" value="FIP1[III]-LIKE PROTEIN"/>
    <property type="match status" value="1"/>
</dbReference>
<gene>
    <name evidence="2" type="ORF">JCGZ_18998</name>
</gene>
<feature type="compositionally biased region" description="Basic and acidic residues" evidence="1">
    <location>
        <begin position="1"/>
        <end position="16"/>
    </location>
</feature>
<evidence type="ECO:0000313" key="2">
    <source>
        <dbReference type="EMBL" id="KDP27918.1"/>
    </source>
</evidence>
<organism evidence="2 3">
    <name type="scientific">Jatropha curcas</name>
    <name type="common">Barbados nut</name>
    <dbReference type="NCBI Taxonomy" id="180498"/>
    <lineage>
        <taxon>Eukaryota</taxon>
        <taxon>Viridiplantae</taxon>
        <taxon>Streptophyta</taxon>
        <taxon>Embryophyta</taxon>
        <taxon>Tracheophyta</taxon>
        <taxon>Spermatophyta</taxon>
        <taxon>Magnoliopsida</taxon>
        <taxon>eudicotyledons</taxon>
        <taxon>Gunneridae</taxon>
        <taxon>Pentapetalae</taxon>
        <taxon>rosids</taxon>
        <taxon>fabids</taxon>
        <taxon>Malpighiales</taxon>
        <taxon>Euphorbiaceae</taxon>
        <taxon>Crotonoideae</taxon>
        <taxon>Jatropheae</taxon>
        <taxon>Jatropha</taxon>
    </lineage>
</organism>
<feature type="compositionally biased region" description="Basic and acidic residues" evidence="1">
    <location>
        <begin position="144"/>
        <end position="153"/>
    </location>
</feature>
<protein>
    <submittedName>
        <fullName evidence="2">Uncharacterized protein</fullName>
    </submittedName>
</protein>
<feature type="region of interest" description="Disordered" evidence="1">
    <location>
        <begin position="120"/>
        <end position="164"/>
    </location>
</feature>
<feature type="compositionally biased region" description="Basic and acidic residues" evidence="1">
    <location>
        <begin position="120"/>
        <end position="137"/>
    </location>
</feature>
<feature type="compositionally biased region" description="Basic residues" evidence="1">
    <location>
        <begin position="154"/>
        <end position="164"/>
    </location>
</feature>
<proteinExistence type="predicted"/>
<sequence>MDLKFAKEHEMVKDFNETQSGKATQTGISRTDGSREDGKWLDKFSVTGHHQNLDIEEGQIVPVETVAEDRLEKKHASGRGAPLRNMKENFLSQNVRNGNEMKGYDDQQILDTIAKMERRRERFKDPVAQKKDPDKILKPPVDVIADKVETEHHRPARKRRWGGS</sequence>
<name>A0A067JYP4_JATCU</name>
<dbReference type="PANTHER" id="PTHR36884:SF4">
    <property type="entry name" value="FIP1[III]-LIKE PROTEIN"/>
    <property type="match status" value="1"/>
</dbReference>
<evidence type="ECO:0000256" key="1">
    <source>
        <dbReference type="SAM" id="MobiDB-lite"/>
    </source>
</evidence>
<dbReference type="GO" id="GO:0006397">
    <property type="term" value="P:mRNA processing"/>
    <property type="evidence" value="ECO:0007669"/>
    <property type="project" value="InterPro"/>
</dbReference>
<dbReference type="STRING" id="180498.A0A067JYP4"/>
<evidence type="ECO:0000313" key="3">
    <source>
        <dbReference type="Proteomes" id="UP000027138"/>
    </source>
</evidence>
<dbReference type="AlphaFoldDB" id="A0A067JYP4"/>
<feature type="region of interest" description="Disordered" evidence="1">
    <location>
        <begin position="1"/>
        <end position="37"/>
    </location>
</feature>
<dbReference type="Proteomes" id="UP000027138">
    <property type="component" value="Unassembled WGS sequence"/>
</dbReference>
<reference evidence="2 3" key="1">
    <citation type="journal article" date="2014" name="PLoS ONE">
        <title>Global Analysis of Gene Expression Profiles in Physic Nut (Jatropha curcas L.) Seedlings Exposed to Salt Stress.</title>
        <authorList>
            <person name="Zhang L."/>
            <person name="Zhang C."/>
            <person name="Wu P."/>
            <person name="Chen Y."/>
            <person name="Li M."/>
            <person name="Jiang H."/>
            <person name="Wu G."/>
        </authorList>
    </citation>
    <scope>NUCLEOTIDE SEQUENCE [LARGE SCALE GENOMIC DNA]</scope>
    <source>
        <strain evidence="3">cv. GZQX0401</strain>
        <tissue evidence="2">Young leaves</tissue>
    </source>
</reference>
<accession>A0A067JYP4</accession>
<dbReference type="OrthoDB" id="1917198at2759"/>